<reference evidence="1 2" key="1">
    <citation type="submission" date="2017-05" db="EMBL/GenBank/DDBJ databases">
        <title>Genome of Polynucleobacter sp. MWH-Feld-100.</title>
        <authorList>
            <person name="Hahn M.W."/>
        </authorList>
    </citation>
    <scope>NUCLEOTIDE SEQUENCE [LARGE SCALE GENOMIC DNA]</scope>
    <source>
        <strain evidence="1 2">MWH-Feld-100</strain>
    </source>
</reference>
<comment type="caution">
    <text evidence="1">The sequence shown here is derived from an EMBL/GenBank/DDBJ whole genome shotgun (WGS) entry which is preliminary data.</text>
</comment>
<sequence>MKILKPIPIFQSELDERRFWEINDAPDDGPLTAKQVLALRNDVAKRLPKGKLLVRDVLFT</sequence>
<organism evidence="1 2">
    <name type="scientific">Polynucleobacter campilacus</name>
    <dbReference type="NCBI Taxonomy" id="1743163"/>
    <lineage>
        <taxon>Bacteria</taxon>
        <taxon>Pseudomonadati</taxon>
        <taxon>Pseudomonadota</taxon>
        <taxon>Betaproteobacteria</taxon>
        <taxon>Burkholderiales</taxon>
        <taxon>Burkholderiaceae</taxon>
        <taxon>Polynucleobacter</taxon>
    </lineage>
</organism>
<dbReference type="OrthoDB" id="5297245at2"/>
<accession>A0A254PUK6</accession>
<keyword evidence="2" id="KW-1185">Reference proteome</keyword>
<evidence type="ECO:0000313" key="2">
    <source>
        <dbReference type="Proteomes" id="UP000197528"/>
    </source>
</evidence>
<gene>
    <name evidence="1" type="ORF">CBI31_08045</name>
</gene>
<name>A0A254PUK6_9BURK</name>
<dbReference type="Proteomes" id="UP000197528">
    <property type="component" value="Unassembled WGS sequence"/>
</dbReference>
<evidence type="ECO:0000313" key="1">
    <source>
        <dbReference type="EMBL" id="OWS70250.1"/>
    </source>
</evidence>
<proteinExistence type="predicted"/>
<protein>
    <submittedName>
        <fullName evidence="1">Uncharacterized protein</fullName>
    </submittedName>
</protein>
<dbReference type="RefSeq" id="WP_088525835.1">
    <property type="nucleotide sequence ID" value="NZ_NGUP01000003.1"/>
</dbReference>
<dbReference type="EMBL" id="NGUP01000003">
    <property type="protein sequence ID" value="OWS70250.1"/>
    <property type="molecule type" value="Genomic_DNA"/>
</dbReference>
<dbReference type="AlphaFoldDB" id="A0A254PUK6"/>